<dbReference type="AlphaFoldDB" id="A0A069D344"/>
<comment type="caution">
    <text evidence="3">The sequence shown here is derived from an EMBL/GenBank/DDBJ whole genome shotgun (WGS) entry which is preliminary data.</text>
</comment>
<feature type="domain" description="DUF4842" evidence="2">
    <location>
        <begin position="569"/>
        <end position="782"/>
    </location>
</feature>
<dbReference type="InterPro" id="IPR031025">
    <property type="entry name" value="LruC_dom"/>
</dbReference>
<evidence type="ECO:0000313" key="4">
    <source>
        <dbReference type="Proteomes" id="UP000027601"/>
    </source>
</evidence>
<dbReference type="STRING" id="1121097.GCA_000428125_02744"/>
<dbReference type="Pfam" id="PF16130">
    <property type="entry name" value="DUF4842"/>
    <property type="match status" value="1"/>
</dbReference>
<dbReference type="InterPro" id="IPR032295">
    <property type="entry name" value="DUF4842"/>
</dbReference>
<feature type="chain" id="PRO_5001662768" description="DUF4842 domain-containing protein" evidence="1">
    <location>
        <begin position="19"/>
        <end position="792"/>
    </location>
</feature>
<sequence length="792" mass="84723">MKSLKLVRFALSAGMMLATFVGCVDDNKDLYDPTITADNPLDITAPDGFDWSTTNTIRLSVEANDEYNGQYDYIIEVFDNNPIASAADSISSLAKGVAKSGHPFVLSAVTIAKSTTDLFIRQTDPKGRAVIRSFPVQSNMTCSFTDNVSVSASTRSAISTRALATTRAVVPVPDYTSIPGDAREISSLGGAALEAGKNYKITGTYNGSFTFWGSSNVKLYIQGTWNMPSDFQIQTGLEIIVMSGAKILANKNASFVGSSSLTIMPNGVVELNSLTFSNQEGHFKNWGSLTLGDDFTMSAGGLFYSKGTIVAKNGSFNNASPMQNDGTITLDGKLTMPSNASFINTGEVTAKDLDVNGVSLTNEGKMIFDQISSVNNSTVFNSCYMEAKKSAVFSGCRNFVLDQGYLKGKNLTIRGCVVKLNNGSMIEATNILHNQSEATSYDGGTTGNRSLIKADKVEGQGITYSGKLTVESDHHFTKKPGENWKYTLNSPAEMAGYGDSNVVIEICTGTANGGNPGTDPGNPTFPIESVNDTKYTYLFEDQWPLYGDYDMNDVVIRVKKTTMYLNASNKVEKFKLEAELVAVGASKNIAAGLQLDDVAASLVSSVEYGSTKPSTLFSYASQGVEAGQSKAVIPFFANAHAFMGNSTNAFVNTVIGSTANVSVLPTIVVTATFSSATLSPESFAAGKLNLFIITDGQSNNRKEVHVVNYRPTDKASTTFFGNNNDGSSATAGKYYVSKDNLAWGICVASSVNHPKEYAKVTDVFPNFASWVTSGGSSNTDWYTTYNSGLIFK</sequence>
<evidence type="ECO:0000259" key="2">
    <source>
        <dbReference type="Pfam" id="PF16130"/>
    </source>
</evidence>
<name>A0A069D344_9BACE</name>
<protein>
    <recommendedName>
        <fullName evidence="2">DUF4842 domain-containing protein</fullName>
    </recommendedName>
</protein>
<organism evidence="3 4">
    <name type="scientific">Bacteroides graminisolvens DSM 19988 = JCM 15093</name>
    <dbReference type="NCBI Taxonomy" id="1121097"/>
    <lineage>
        <taxon>Bacteria</taxon>
        <taxon>Pseudomonadati</taxon>
        <taxon>Bacteroidota</taxon>
        <taxon>Bacteroidia</taxon>
        <taxon>Bacteroidales</taxon>
        <taxon>Bacteroidaceae</taxon>
        <taxon>Bacteroides</taxon>
    </lineage>
</organism>
<evidence type="ECO:0000313" key="3">
    <source>
        <dbReference type="EMBL" id="GAK37333.1"/>
    </source>
</evidence>
<evidence type="ECO:0000256" key="1">
    <source>
        <dbReference type="SAM" id="SignalP"/>
    </source>
</evidence>
<dbReference type="RefSeq" id="WP_024997035.1">
    <property type="nucleotide sequence ID" value="NZ_ATZI01000016.1"/>
</dbReference>
<dbReference type="EMBL" id="BAJS01000018">
    <property type="protein sequence ID" value="GAK37333.1"/>
    <property type="molecule type" value="Genomic_DNA"/>
</dbReference>
<dbReference type="PROSITE" id="PS51257">
    <property type="entry name" value="PROKAR_LIPOPROTEIN"/>
    <property type="match status" value="1"/>
</dbReference>
<gene>
    <name evidence="3" type="ORF">JCM15093_2577</name>
</gene>
<dbReference type="eggNOG" id="COG3391">
    <property type="taxonomic scope" value="Bacteria"/>
</dbReference>
<dbReference type="OrthoDB" id="1204817at2"/>
<accession>A0A069D344</accession>
<dbReference type="NCBIfam" id="TIGR04456">
    <property type="entry name" value="LruC_dom"/>
    <property type="match status" value="1"/>
</dbReference>
<keyword evidence="1" id="KW-0732">Signal</keyword>
<dbReference type="Proteomes" id="UP000027601">
    <property type="component" value="Unassembled WGS sequence"/>
</dbReference>
<keyword evidence="4" id="KW-1185">Reference proteome</keyword>
<proteinExistence type="predicted"/>
<reference evidence="3 4" key="1">
    <citation type="journal article" date="2015" name="Microbes Environ.">
        <title>Distribution and evolution of nitrogen fixation genes in the phylum bacteroidetes.</title>
        <authorList>
            <person name="Inoue J."/>
            <person name="Oshima K."/>
            <person name="Suda W."/>
            <person name="Sakamoto M."/>
            <person name="Iino T."/>
            <person name="Noda S."/>
            <person name="Hongoh Y."/>
            <person name="Hattori M."/>
            <person name="Ohkuma M."/>
        </authorList>
    </citation>
    <scope>NUCLEOTIDE SEQUENCE [LARGE SCALE GENOMIC DNA]</scope>
    <source>
        <strain evidence="3 4">JCM 15093</strain>
    </source>
</reference>
<feature type="signal peptide" evidence="1">
    <location>
        <begin position="1"/>
        <end position="18"/>
    </location>
</feature>